<dbReference type="PANTHER" id="PTHR43394:SF1">
    <property type="entry name" value="ATP-BINDING CASSETTE SUB-FAMILY B MEMBER 10, MITOCHONDRIAL"/>
    <property type="match status" value="1"/>
</dbReference>
<dbReference type="GO" id="GO:0005886">
    <property type="term" value="C:plasma membrane"/>
    <property type="evidence" value="ECO:0007669"/>
    <property type="project" value="UniProtKB-SubCell"/>
</dbReference>
<dbReference type="GO" id="GO:0005524">
    <property type="term" value="F:ATP binding"/>
    <property type="evidence" value="ECO:0007669"/>
    <property type="project" value="UniProtKB-KW"/>
</dbReference>
<dbReference type="PROSITE" id="PS00211">
    <property type="entry name" value="ABC_TRANSPORTER_1"/>
    <property type="match status" value="1"/>
</dbReference>
<keyword evidence="3" id="KW-1003">Cell membrane</keyword>
<feature type="transmembrane region" description="Helical" evidence="10">
    <location>
        <begin position="414"/>
        <end position="435"/>
    </location>
</feature>
<dbReference type="Gene3D" id="3.40.50.300">
    <property type="entry name" value="P-loop containing nucleotide triphosphate hydrolases"/>
    <property type="match status" value="1"/>
</dbReference>
<keyword evidence="13" id="KW-0378">Hydrolase</keyword>
<dbReference type="InterPro" id="IPR003439">
    <property type="entry name" value="ABC_transporter-like_ATP-bd"/>
</dbReference>
<feature type="transmembrane region" description="Helical" evidence="10">
    <location>
        <begin position="455"/>
        <end position="475"/>
    </location>
</feature>
<feature type="transmembrane region" description="Helical" evidence="10">
    <location>
        <begin position="238"/>
        <end position="261"/>
    </location>
</feature>
<feature type="region of interest" description="Disordered" evidence="9">
    <location>
        <begin position="752"/>
        <end position="774"/>
    </location>
</feature>
<dbReference type="InterPro" id="IPR011527">
    <property type="entry name" value="ABC1_TM_dom"/>
</dbReference>
<evidence type="ECO:0000313" key="14">
    <source>
        <dbReference type="Proteomes" id="UP000095544"/>
    </source>
</evidence>
<dbReference type="Pfam" id="PF00664">
    <property type="entry name" value="ABC_membrane"/>
    <property type="match status" value="1"/>
</dbReference>
<evidence type="ECO:0000256" key="5">
    <source>
        <dbReference type="ARBA" id="ARBA00022741"/>
    </source>
</evidence>
<dbReference type="InterPro" id="IPR003593">
    <property type="entry name" value="AAA+_ATPase"/>
</dbReference>
<evidence type="ECO:0000256" key="9">
    <source>
        <dbReference type="SAM" id="MobiDB-lite"/>
    </source>
</evidence>
<evidence type="ECO:0000256" key="3">
    <source>
        <dbReference type="ARBA" id="ARBA00022475"/>
    </source>
</evidence>
<protein>
    <submittedName>
        <fullName evidence="13">Putative multidrug export ATP-binding/permease protein SAV1866</fullName>
        <ecNumber evidence="13">3.6.3.-</ecNumber>
    </submittedName>
</protein>
<dbReference type="GO" id="GO:0015421">
    <property type="term" value="F:ABC-type oligopeptide transporter activity"/>
    <property type="evidence" value="ECO:0007669"/>
    <property type="project" value="TreeGrafter"/>
</dbReference>
<evidence type="ECO:0000256" key="2">
    <source>
        <dbReference type="ARBA" id="ARBA00022448"/>
    </source>
</evidence>
<proteinExistence type="predicted"/>
<dbReference type="InterPro" id="IPR027417">
    <property type="entry name" value="P-loop_NTPase"/>
</dbReference>
<dbReference type="InterPro" id="IPR036640">
    <property type="entry name" value="ABC1_TM_sf"/>
</dbReference>
<dbReference type="AlphaFoldDB" id="A0A174DZC3"/>
<gene>
    <name evidence="13" type="ORF">ERS852491_01825</name>
</gene>
<dbReference type="EC" id="3.6.3.-" evidence="13"/>
<keyword evidence="4 10" id="KW-0812">Transmembrane</keyword>
<sequence length="774" mass="85520">MKKLFKYMGMYWKAVIAILAVLIIQAYCDLSLPGYTSDIVNVGIQQGGIDESIPRAVTADDMEKLLLFVSSKDADTVKEAYQLKEKDTGYDYDGSVYVLKSKAAEDEAQVEKLSSILGSPMMLVSGFESGSDMTDQMEVSMKDKMKAMIEEQAQKQAKEQIDAQLKKIDEADVFELFGMIPEEQRSEVTKQIEDKFSDMPSTMIDQAAKVYIKDAYTRLNVDTDQLQNSYLLSTGAKMVGLAFLGMAASILVGFMASRVGATAGRDLRGKVFRKVVGFSNNEFDHFSTASLITRSTNDIQQIQMLLVMLLRLVLYAPIMAVGGIYKVFHTNVSMSWIIALAVILIGLVVLVLFTVAMPKFKILQTLVDKLNLVTREILTGLSVIRAFSTEKHEEARFDKANRDLTRTTLFVNRAMTFMMPVMMLIMNGISVLIIWSGAHGVDSGQMQVGDMMAFIQYTMQIIASFLMLCMISIMLPRAAVSADRVDEVLTSKTIIHDPKEAVKLPEKMQGVLKFDHVSFRYPGASEDVLHDIDFTAKPGETTAIIGSTGSGKSTLVNLIPRFYDVTEGSITLDGIDIRDITQHDLRDKLGYVPQKGVLFSGDIASNIMYGNPEGSDEEMEEAAAVAQAAGFIEEKSQKYESPISQGGTNVSGGQKQRLSIARAIAKHPDLYIFDDSFSALDYKTDVTLRRALKENTADSTVLIVAQRISTILHAEQIIVLDDGMVAGKGTHRELLKNCEVYQQIAASQLSEEELKAGMETAESDTKGREENSHE</sequence>
<keyword evidence="5" id="KW-0547">Nucleotide-binding</keyword>
<feature type="compositionally biased region" description="Basic and acidic residues" evidence="9">
    <location>
        <begin position="763"/>
        <end position="774"/>
    </location>
</feature>
<keyword evidence="6 13" id="KW-0067">ATP-binding</keyword>
<dbReference type="STRING" id="39482.ERS852491_01825"/>
<evidence type="ECO:0000259" key="11">
    <source>
        <dbReference type="PROSITE" id="PS50893"/>
    </source>
</evidence>
<dbReference type="EMBL" id="CYZU01000014">
    <property type="protein sequence ID" value="CUO30962.1"/>
    <property type="molecule type" value="Genomic_DNA"/>
</dbReference>
<dbReference type="SUPFAM" id="SSF52540">
    <property type="entry name" value="P-loop containing nucleoside triphosphate hydrolases"/>
    <property type="match status" value="1"/>
</dbReference>
<evidence type="ECO:0000256" key="8">
    <source>
        <dbReference type="ARBA" id="ARBA00023136"/>
    </source>
</evidence>
<dbReference type="OrthoDB" id="9762778at2"/>
<keyword evidence="7 10" id="KW-1133">Transmembrane helix</keyword>
<dbReference type="SUPFAM" id="SSF90123">
    <property type="entry name" value="ABC transporter transmembrane region"/>
    <property type="match status" value="1"/>
</dbReference>
<keyword evidence="8 10" id="KW-0472">Membrane</keyword>
<dbReference type="CDD" id="cd18548">
    <property type="entry name" value="ABC_6TM_Tm287_like"/>
    <property type="match status" value="1"/>
</dbReference>
<evidence type="ECO:0000256" key="6">
    <source>
        <dbReference type="ARBA" id="ARBA00022840"/>
    </source>
</evidence>
<feature type="domain" description="ABC transmembrane type-1" evidence="12">
    <location>
        <begin position="210"/>
        <end position="477"/>
    </location>
</feature>
<dbReference type="Pfam" id="PF00005">
    <property type="entry name" value="ABC_tran"/>
    <property type="match status" value="1"/>
</dbReference>
<dbReference type="Proteomes" id="UP000095544">
    <property type="component" value="Unassembled WGS sequence"/>
</dbReference>
<dbReference type="InterPro" id="IPR039421">
    <property type="entry name" value="Type_1_exporter"/>
</dbReference>
<evidence type="ECO:0000256" key="1">
    <source>
        <dbReference type="ARBA" id="ARBA00004651"/>
    </source>
</evidence>
<feature type="transmembrane region" description="Helical" evidence="10">
    <location>
        <begin position="304"/>
        <end position="328"/>
    </location>
</feature>
<name>A0A174DZC3_9FIRM</name>
<evidence type="ECO:0000256" key="10">
    <source>
        <dbReference type="SAM" id="Phobius"/>
    </source>
</evidence>
<accession>A0A174DZC3</accession>
<dbReference type="GO" id="GO:0016887">
    <property type="term" value="F:ATP hydrolysis activity"/>
    <property type="evidence" value="ECO:0007669"/>
    <property type="project" value="InterPro"/>
</dbReference>
<feature type="transmembrane region" description="Helical" evidence="10">
    <location>
        <begin position="334"/>
        <end position="356"/>
    </location>
</feature>
<dbReference type="RefSeq" id="WP_055152722.1">
    <property type="nucleotide sequence ID" value="NZ_CYZU01000014.1"/>
</dbReference>
<dbReference type="Gene3D" id="1.20.1560.10">
    <property type="entry name" value="ABC transporter type 1, transmembrane domain"/>
    <property type="match status" value="1"/>
</dbReference>
<keyword evidence="2" id="KW-0813">Transport</keyword>
<dbReference type="SMART" id="SM00382">
    <property type="entry name" value="AAA"/>
    <property type="match status" value="1"/>
</dbReference>
<evidence type="ECO:0000256" key="7">
    <source>
        <dbReference type="ARBA" id="ARBA00022989"/>
    </source>
</evidence>
<reference evidence="13 14" key="1">
    <citation type="submission" date="2015-09" db="EMBL/GenBank/DDBJ databases">
        <authorList>
            <consortium name="Pathogen Informatics"/>
        </authorList>
    </citation>
    <scope>NUCLEOTIDE SEQUENCE [LARGE SCALE GENOMIC DNA]</scope>
    <source>
        <strain evidence="13 14">2789STDY5834876</strain>
    </source>
</reference>
<feature type="domain" description="ABC transporter" evidence="11">
    <location>
        <begin position="512"/>
        <end position="747"/>
    </location>
</feature>
<evidence type="ECO:0000313" key="13">
    <source>
        <dbReference type="EMBL" id="CUO30962.1"/>
    </source>
</evidence>
<dbReference type="PANTHER" id="PTHR43394">
    <property type="entry name" value="ATP-DEPENDENT PERMEASE MDL1, MITOCHONDRIAL"/>
    <property type="match status" value="1"/>
</dbReference>
<comment type="subcellular location">
    <subcellularLocation>
        <location evidence="1">Cell membrane</location>
        <topology evidence="1">Multi-pass membrane protein</topology>
    </subcellularLocation>
</comment>
<evidence type="ECO:0000256" key="4">
    <source>
        <dbReference type="ARBA" id="ARBA00022692"/>
    </source>
</evidence>
<dbReference type="InterPro" id="IPR017871">
    <property type="entry name" value="ABC_transporter-like_CS"/>
</dbReference>
<evidence type="ECO:0000259" key="12">
    <source>
        <dbReference type="PROSITE" id="PS50929"/>
    </source>
</evidence>
<dbReference type="FunFam" id="3.40.50.300:FF:000221">
    <property type="entry name" value="Multidrug ABC transporter ATP-binding protein"/>
    <property type="match status" value="1"/>
</dbReference>
<dbReference type="PROSITE" id="PS50893">
    <property type="entry name" value="ABC_TRANSPORTER_2"/>
    <property type="match status" value="1"/>
</dbReference>
<organism evidence="13 14">
    <name type="scientific">Faecalicatena contorta</name>
    <dbReference type="NCBI Taxonomy" id="39482"/>
    <lineage>
        <taxon>Bacteria</taxon>
        <taxon>Bacillati</taxon>
        <taxon>Bacillota</taxon>
        <taxon>Clostridia</taxon>
        <taxon>Lachnospirales</taxon>
        <taxon>Lachnospiraceae</taxon>
        <taxon>Faecalicatena</taxon>
    </lineage>
</organism>
<dbReference type="PROSITE" id="PS50929">
    <property type="entry name" value="ABC_TM1F"/>
    <property type="match status" value="1"/>
</dbReference>